<feature type="region of interest" description="Disordered" evidence="1">
    <location>
        <begin position="392"/>
        <end position="413"/>
    </location>
</feature>
<feature type="compositionally biased region" description="Low complexity" evidence="1">
    <location>
        <begin position="401"/>
        <end position="413"/>
    </location>
</feature>
<sequence>MAPDPSLASDEKRAARAARFSQVLPGNRYKDLEQLRQHERKAFEQKGLIKVGKTELEDAVDLRGTCESMCSDYEREFREWTREVHPFESTPDRRMDPAKAVAAYSRSDAGAGHGDSAILPSDLRTPLTLMSTLDYLFSSVMPTPPPTTSIASPADSARKALGYTAGFIRDRTRAIRKEFAMQSSWGHEEAIASFERIARWHILCLRELQEEGGTNNDMHIDSAELGRCFVSLRQHYNDRREESGLELPCANEPEFRAYMLIYDLTSKSVSIPTAELPTVILDHPLVKLAWDIRRSAQRNFDSQKEGSKLNAELGANLITRFTKLLKQAKVPYLLGCLVEIRLREIRRSALRSLARSYPRLRTEPVRTNDSGEIVERKMILLSTLNNLLGCEPQDETPSAWDDVPPTSSSPSDESISIVERFNIPTYTDPSSGTAIGALINLGTPFDDNKDAPYTRRWALVSGKRGDADFVDVVNGRKGVGLGGGAAEAPAQAQDGGPGGTAKPTFGFARPRAIPAAPKPPAQAQAKPAFNFQPPPPSGAKPPTPTPAVSAFGAAPAGQSAFSFKKPALPPSAPPSAPSAPIPAGAAAPAFAFGSIKTPAPVPTVPKPTPTPAESGERERAIPNFFSKPSTTSTPAPPPPPSLPPPPPQPSTTPKTEPPSSSGSTKAPFSFGLAPPNLAEGKGKEAGKEVRQGEGEGEGGYRKGKRRADEESAEKKPMFTFGAPAKPTEPSGTSGKPAAAAVGGMADAPKSTFSFTTPAPPPTSTTPAGPSLGQVGQVEVAAKAPSPPPTPIAHARKDPYLLLSTSTPPPRLSKSTTSKPLSELHTERLQRKAALPAITDLLLIDVMRAMVQDHLGVEVEGMVNQQMAERKHVQMKRWRKEAIGQWSQSVFTDLIASEIRAAARKAVVRDLRRRYIVRRAVQHWQAWAKERRERREMAVKKREEMYDELRAMGLSRSVAAWGVQPVGSGSELGDMVASTRTWSRSLELRSGSDTARDSLTIDIEMTQAERNKDNFFAPSTFLQAIARHISPHLSPSSPFTPDIPYNFFTLLSVPPAETDHFGSAPDSQVQEWLVKKFTAGDEGVQMGGVHFGTRVVKDGKVGRQGWVGLVVFEAPVKTSDSKKAQENVASAQDRIGALVKLLNSSTNRYSPPLMVLTWEDETLADLAARLEIQDELSAFETKALVSLQVSNDLDTRFVQAIEALYEFVDVKEQVVVRLQDVVEAVHFSWDQFLDVAGMVVAQRPKNLDAAWTCLRSGIDLINQFAQLTTASVGTSGLLDDTDFEPIILPKPQDQTFDLPPKFVESLAEYFESDALVELDELNLLLTQSSYCSQNGAAIPIAAILRSLSSFVFGELRHQSLFPRVFLPTPTGVRTWLQSYIDSVSRQYETYSSQAIQQLVSLAPPSPAPVTIEIDNGALLENKAGGRKRTREKSDSGPGKVRKETKANKVAKLMRAMRRAEKSLGGEDVA</sequence>
<dbReference type="PANTHER" id="PTHR12436">
    <property type="entry name" value="80 KDA MCM3-ASSOCIATED PROTEIN"/>
    <property type="match status" value="1"/>
</dbReference>
<protein>
    <recommendedName>
        <fullName evidence="2">SAC3/GANP/THP3 conserved domain-containing protein</fullName>
    </recommendedName>
</protein>
<feature type="region of interest" description="Disordered" evidence="1">
    <location>
        <begin position="480"/>
        <end position="772"/>
    </location>
</feature>
<gene>
    <name evidence="3" type="ORF">B9479_005355</name>
</gene>
<feature type="compositionally biased region" description="Low complexity" evidence="1">
    <location>
        <begin position="803"/>
        <end position="819"/>
    </location>
</feature>
<feature type="compositionally biased region" description="Basic and acidic residues" evidence="1">
    <location>
        <begin position="706"/>
        <end position="716"/>
    </location>
</feature>
<evidence type="ECO:0000256" key="1">
    <source>
        <dbReference type="SAM" id="MobiDB-lite"/>
    </source>
</evidence>
<dbReference type="PANTHER" id="PTHR12436:SF3">
    <property type="entry name" value="GERMINAL-CENTER ASSOCIATED NUCLEAR PROTEIN"/>
    <property type="match status" value="1"/>
</dbReference>
<proteinExistence type="predicted"/>
<feature type="compositionally biased region" description="Basic and acidic residues" evidence="1">
    <location>
        <begin position="680"/>
        <end position="693"/>
    </location>
</feature>
<dbReference type="GO" id="GO:0006406">
    <property type="term" value="P:mRNA export from nucleus"/>
    <property type="evidence" value="ECO:0007669"/>
    <property type="project" value="TreeGrafter"/>
</dbReference>
<feature type="compositionally biased region" description="Pro residues" evidence="1">
    <location>
        <begin position="599"/>
        <end position="610"/>
    </location>
</feature>
<name>A0A5D3AUY6_9TREE</name>
<dbReference type="GO" id="GO:0070390">
    <property type="term" value="C:transcription export complex 2"/>
    <property type="evidence" value="ECO:0007669"/>
    <property type="project" value="TreeGrafter"/>
</dbReference>
<comment type="caution">
    <text evidence="3">The sequence shown here is derived from an EMBL/GenBank/DDBJ whole genome shotgun (WGS) entry which is preliminary data.</text>
</comment>
<dbReference type="InterPro" id="IPR045107">
    <property type="entry name" value="SAC3/GANP/THP3"/>
</dbReference>
<feature type="compositionally biased region" description="Low complexity" evidence="1">
    <location>
        <begin position="651"/>
        <end position="665"/>
    </location>
</feature>
<feature type="compositionally biased region" description="Pro residues" evidence="1">
    <location>
        <begin position="532"/>
        <end position="545"/>
    </location>
</feature>
<feature type="domain" description="SAC3/GANP/THP3 conserved" evidence="2">
    <location>
        <begin position="69"/>
        <end position="365"/>
    </location>
</feature>
<evidence type="ECO:0000259" key="2">
    <source>
        <dbReference type="Pfam" id="PF03399"/>
    </source>
</evidence>
<feature type="compositionally biased region" description="Pro residues" evidence="1">
    <location>
        <begin position="634"/>
        <end position="650"/>
    </location>
</feature>
<dbReference type="Gene3D" id="1.25.40.990">
    <property type="match status" value="1"/>
</dbReference>
<feature type="compositionally biased region" description="Low complexity" evidence="1">
    <location>
        <begin position="581"/>
        <end position="598"/>
    </location>
</feature>
<feature type="compositionally biased region" description="Low complexity" evidence="1">
    <location>
        <begin position="507"/>
        <end position="531"/>
    </location>
</feature>
<dbReference type="GO" id="GO:0005737">
    <property type="term" value="C:cytoplasm"/>
    <property type="evidence" value="ECO:0007669"/>
    <property type="project" value="TreeGrafter"/>
</dbReference>
<evidence type="ECO:0000313" key="3">
    <source>
        <dbReference type="EMBL" id="TYJ54021.1"/>
    </source>
</evidence>
<feature type="region of interest" description="Disordered" evidence="1">
    <location>
        <begin position="803"/>
        <end position="822"/>
    </location>
</feature>
<feature type="compositionally biased region" description="Pro residues" evidence="1">
    <location>
        <begin position="567"/>
        <end position="580"/>
    </location>
</feature>
<keyword evidence="4" id="KW-1185">Reference proteome</keyword>
<reference evidence="3 4" key="1">
    <citation type="submission" date="2017-05" db="EMBL/GenBank/DDBJ databases">
        <title>The Genome Sequence of Tsuchiyaea wingfieldii DSM 27421.</title>
        <authorList>
            <person name="Cuomo C."/>
            <person name="Passer A."/>
            <person name="Billmyre B."/>
            <person name="Heitman J."/>
        </authorList>
    </citation>
    <scope>NUCLEOTIDE SEQUENCE [LARGE SCALE GENOMIC DNA]</scope>
    <source>
        <strain evidence="3 4">DSM 27421</strain>
    </source>
</reference>
<dbReference type="Pfam" id="PF03399">
    <property type="entry name" value="SAC3_GANP"/>
    <property type="match status" value="1"/>
</dbReference>
<dbReference type="InterPro" id="IPR005062">
    <property type="entry name" value="SAC3/GANP/THP3_conserved"/>
</dbReference>
<feature type="region of interest" description="Disordered" evidence="1">
    <location>
        <begin position="1419"/>
        <end position="1448"/>
    </location>
</feature>
<dbReference type="Proteomes" id="UP000322245">
    <property type="component" value="Unassembled WGS sequence"/>
</dbReference>
<feature type="compositionally biased region" description="Low complexity" evidence="1">
    <location>
        <begin position="734"/>
        <end position="756"/>
    </location>
</feature>
<dbReference type="PRINTS" id="PR01217">
    <property type="entry name" value="PRICHEXTENSN"/>
</dbReference>
<accession>A0A5D3AUY6</accession>
<dbReference type="EMBL" id="NIDF01000071">
    <property type="protein sequence ID" value="TYJ54021.1"/>
    <property type="molecule type" value="Genomic_DNA"/>
</dbReference>
<organism evidence="3 4">
    <name type="scientific">Cryptococcus floricola</name>
    <dbReference type="NCBI Taxonomy" id="2591691"/>
    <lineage>
        <taxon>Eukaryota</taxon>
        <taxon>Fungi</taxon>
        <taxon>Dikarya</taxon>
        <taxon>Basidiomycota</taxon>
        <taxon>Agaricomycotina</taxon>
        <taxon>Tremellomycetes</taxon>
        <taxon>Tremellales</taxon>
        <taxon>Cryptococcaceae</taxon>
        <taxon>Cryptococcus</taxon>
    </lineage>
</organism>
<evidence type="ECO:0000313" key="4">
    <source>
        <dbReference type="Proteomes" id="UP000322245"/>
    </source>
</evidence>